<evidence type="ECO:0000313" key="6">
    <source>
        <dbReference type="Proteomes" id="UP000199005"/>
    </source>
</evidence>
<dbReference type="RefSeq" id="WP_090903198.1">
    <property type="nucleotide sequence ID" value="NZ_FNYO01000152.1"/>
</dbReference>
<dbReference type="SMART" id="SM00479">
    <property type="entry name" value="EXOIII"/>
    <property type="match status" value="1"/>
</dbReference>
<dbReference type="GO" id="GO:0006259">
    <property type="term" value="P:DNA metabolic process"/>
    <property type="evidence" value="ECO:0007669"/>
    <property type="project" value="UniProtKB-ARBA"/>
</dbReference>
<dbReference type="Gene3D" id="3.30.420.10">
    <property type="entry name" value="Ribonuclease H-like superfamily/Ribonuclease H"/>
    <property type="match status" value="1"/>
</dbReference>
<dbReference type="InterPro" id="IPR036397">
    <property type="entry name" value="RNaseH_sf"/>
</dbReference>
<name>A0A1H6ZUL0_9GAMM</name>
<protein>
    <submittedName>
        <fullName evidence="5">DNA polymerase-3 subunit epsilon</fullName>
    </submittedName>
</protein>
<evidence type="ECO:0000313" key="5">
    <source>
        <dbReference type="EMBL" id="SEJ53290.1"/>
    </source>
</evidence>
<feature type="domain" description="Exonuclease" evidence="4">
    <location>
        <begin position="19"/>
        <end position="201"/>
    </location>
</feature>
<dbReference type="PANTHER" id="PTHR30231:SF4">
    <property type="entry name" value="PROTEIN NEN2"/>
    <property type="match status" value="1"/>
</dbReference>
<dbReference type="Pfam" id="PF00929">
    <property type="entry name" value="RNase_T"/>
    <property type="match status" value="1"/>
</dbReference>
<proteinExistence type="predicted"/>
<evidence type="ECO:0000259" key="4">
    <source>
        <dbReference type="SMART" id="SM00479"/>
    </source>
</evidence>
<keyword evidence="3" id="KW-0269">Exonuclease</keyword>
<dbReference type="GO" id="GO:0008408">
    <property type="term" value="F:3'-5' exonuclease activity"/>
    <property type="evidence" value="ECO:0007669"/>
    <property type="project" value="TreeGrafter"/>
</dbReference>
<dbReference type="EMBL" id="FNYO01000152">
    <property type="protein sequence ID" value="SEJ53290.1"/>
    <property type="molecule type" value="Genomic_DNA"/>
</dbReference>
<dbReference type="CDD" id="cd06127">
    <property type="entry name" value="DEDDh"/>
    <property type="match status" value="1"/>
</dbReference>
<dbReference type="PANTHER" id="PTHR30231">
    <property type="entry name" value="DNA POLYMERASE III SUBUNIT EPSILON"/>
    <property type="match status" value="1"/>
</dbReference>
<reference evidence="5 6" key="1">
    <citation type="submission" date="2016-10" db="EMBL/GenBank/DDBJ databases">
        <authorList>
            <person name="de Groot N.N."/>
        </authorList>
    </citation>
    <scope>NUCLEOTIDE SEQUENCE [LARGE SCALE GENOMIC DNA]</scope>
    <source>
        <strain evidence="5 6">DSM 1041</strain>
    </source>
</reference>
<dbReference type="SUPFAM" id="SSF53098">
    <property type="entry name" value="Ribonuclease H-like"/>
    <property type="match status" value="1"/>
</dbReference>
<organism evidence="5 6">
    <name type="scientific">Azotobacter beijerinckii</name>
    <dbReference type="NCBI Taxonomy" id="170623"/>
    <lineage>
        <taxon>Bacteria</taxon>
        <taxon>Pseudomonadati</taxon>
        <taxon>Pseudomonadota</taxon>
        <taxon>Gammaproteobacteria</taxon>
        <taxon>Pseudomonadales</taxon>
        <taxon>Pseudomonadaceae</taxon>
        <taxon>Azotobacter</taxon>
    </lineage>
</organism>
<dbReference type="STRING" id="170623.SAMN04244579_04716"/>
<evidence type="ECO:0000256" key="3">
    <source>
        <dbReference type="ARBA" id="ARBA00022839"/>
    </source>
</evidence>
<accession>A0A1H6ZUL0</accession>
<dbReference type="AlphaFoldDB" id="A0A1H6ZUL0"/>
<keyword evidence="2" id="KW-0378">Hydrolase</keyword>
<dbReference type="Proteomes" id="UP000199005">
    <property type="component" value="Unassembled WGS sequence"/>
</dbReference>
<dbReference type="InterPro" id="IPR013520">
    <property type="entry name" value="Ribonucl_H"/>
</dbReference>
<dbReference type="GO" id="GO:0003676">
    <property type="term" value="F:nucleic acid binding"/>
    <property type="evidence" value="ECO:0007669"/>
    <property type="project" value="InterPro"/>
</dbReference>
<evidence type="ECO:0000256" key="2">
    <source>
        <dbReference type="ARBA" id="ARBA00022801"/>
    </source>
</evidence>
<evidence type="ECO:0000256" key="1">
    <source>
        <dbReference type="ARBA" id="ARBA00022722"/>
    </source>
</evidence>
<sequence length="201" mass="22581">MSRDRQEAAAAACRWLAEDALFLDTETTGLHAGAEIVELSLIDSRGQPLLDTLIRPKRPIPPALTRIHGIDNAMVGDAPRWPEIHERLLELLKGRQVVIYNAEFDLRMLAQASSQHRLPWPEVVRRAGALSRLENDTIAHCAMLEYARFHGEWDPRRRQWKWQGLGKACQQQGIAVVGAHRALADNRMTLGVVRAMAESAD</sequence>
<keyword evidence="1" id="KW-0540">Nuclease</keyword>
<dbReference type="InterPro" id="IPR012337">
    <property type="entry name" value="RNaseH-like_sf"/>
</dbReference>
<gene>
    <name evidence="5" type="ORF">SAMN04244579_04716</name>
</gene>